<accession>A0A0W1JEG2</accession>
<dbReference type="Pfam" id="PF14520">
    <property type="entry name" value="HHH_5"/>
    <property type="match status" value="1"/>
</dbReference>
<feature type="region of interest" description="Domain III" evidence="6">
    <location>
        <begin position="147"/>
        <end position="201"/>
    </location>
</feature>
<dbReference type="GO" id="GO:0005524">
    <property type="term" value="F:ATP binding"/>
    <property type="evidence" value="ECO:0007669"/>
    <property type="project" value="InterPro"/>
</dbReference>
<dbReference type="InterPro" id="IPR012340">
    <property type="entry name" value="NA-bd_OB-fold"/>
</dbReference>
<dbReference type="Gene3D" id="2.40.50.140">
    <property type="entry name" value="Nucleic acid-binding proteins"/>
    <property type="match status" value="1"/>
</dbReference>
<dbReference type="InterPro" id="IPR000085">
    <property type="entry name" value="RuvA"/>
</dbReference>
<evidence type="ECO:0000313" key="9">
    <source>
        <dbReference type="Proteomes" id="UP000054623"/>
    </source>
</evidence>
<dbReference type="NCBIfam" id="TIGR00084">
    <property type="entry name" value="ruvA"/>
    <property type="match status" value="1"/>
</dbReference>
<evidence type="ECO:0000256" key="6">
    <source>
        <dbReference type="HAMAP-Rule" id="MF_00031"/>
    </source>
</evidence>
<keyword evidence="8" id="KW-0547">Nucleotide-binding</keyword>
<dbReference type="AlphaFoldDB" id="A0A0W1JEG2"/>
<dbReference type="InterPro" id="IPR011114">
    <property type="entry name" value="RuvA_C"/>
</dbReference>
<dbReference type="EMBL" id="LOCK01000061">
    <property type="protein sequence ID" value="KTE89704.1"/>
    <property type="molecule type" value="Genomic_DNA"/>
</dbReference>
<keyword evidence="4 6" id="KW-0233">DNA recombination</keyword>
<dbReference type="InterPro" id="IPR010994">
    <property type="entry name" value="RuvA_2-like"/>
</dbReference>
<comment type="subunit">
    <text evidence="6">Homotetramer. Forms an RuvA(8)-RuvB(12)-Holliday junction (HJ) complex. HJ DNA is sandwiched between 2 RuvA tetramers; dsDNA enters through RuvA and exits via RuvB. An RuvB hexamer assembles on each DNA strand where it exits the tetramer. Each RuvB hexamer is contacted by two RuvA subunits (via domain III) on 2 adjacent RuvB subunits; this complex drives branch migration. In the full resolvosome a probable DNA-RuvA(4)-RuvB(12)-RuvC(2) complex forms which resolves the HJ.</text>
</comment>
<dbReference type="Pfam" id="PF01330">
    <property type="entry name" value="RuvA_N"/>
    <property type="match status" value="1"/>
</dbReference>
<reference evidence="8 9" key="1">
    <citation type="submission" date="2015-12" db="EMBL/GenBank/DDBJ databases">
        <title>Draft Genome Sequence of Desulfitobacterium hafniense Strain DH, a Sulfate-reducing Bacterium Isolated from Paddy Soils.</title>
        <authorList>
            <person name="Bao P."/>
            <person name="Zhang X."/>
            <person name="Li G."/>
        </authorList>
    </citation>
    <scope>NUCLEOTIDE SEQUENCE [LARGE SCALE GENOMIC DNA]</scope>
    <source>
        <strain evidence="8 9">DH</strain>
    </source>
</reference>
<keyword evidence="8" id="KW-0347">Helicase</keyword>
<dbReference type="SUPFAM" id="SSF47781">
    <property type="entry name" value="RuvA domain 2-like"/>
    <property type="match status" value="1"/>
</dbReference>
<dbReference type="OrthoDB" id="5293449at2"/>
<comment type="function">
    <text evidence="6">The RuvA-RuvB-RuvC complex processes Holliday junction (HJ) DNA during genetic recombination and DNA repair, while the RuvA-RuvB complex plays an important role in the rescue of blocked DNA replication forks via replication fork reversal (RFR). RuvA specifically binds to HJ cruciform DNA, conferring on it an open structure. The RuvB hexamer acts as an ATP-dependent pump, pulling dsDNA into and through the RuvAB complex. HJ branch migration allows RuvC to scan DNA until it finds its consensus sequence, where it cleaves and resolves the cruciform DNA.</text>
</comment>
<comment type="caution">
    <text evidence="8">The sequence shown here is derived from an EMBL/GenBank/DDBJ whole genome shotgun (WGS) entry which is preliminary data.</text>
</comment>
<dbReference type="SUPFAM" id="SSF46929">
    <property type="entry name" value="DNA helicase RuvA subunit, C-terminal domain"/>
    <property type="match status" value="1"/>
</dbReference>
<protein>
    <recommendedName>
        <fullName evidence="6">Holliday junction branch migration complex subunit RuvA</fullName>
    </recommendedName>
</protein>
<dbReference type="GO" id="GO:0009379">
    <property type="term" value="C:Holliday junction helicase complex"/>
    <property type="evidence" value="ECO:0007669"/>
    <property type="project" value="InterPro"/>
</dbReference>
<organism evidence="8 9">
    <name type="scientific">Desulfitobacterium hafniense</name>
    <name type="common">Desulfitobacterium frappieri</name>
    <dbReference type="NCBI Taxonomy" id="49338"/>
    <lineage>
        <taxon>Bacteria</taxon>
        <taxon>Bacillati</taxon>
        <taxon>Bacillota</taxon>
        <taxon>Clostridia</taxon>
        <taxon>Eubacteriales</taxon>
        <taxon>Desulfitobacteriaceae</taxon>
        <taxon>Desulfitobacterium</taxon>
    </lineage>
</organism>
<feature type="domain" description="Helix-hairpin-helix DNA-binding motif class 1" evidence="7">
    <location>
        <begin position="72"/>
        <end position="91"/>
    </location>
</feature>
<sequence>MIGMLRGKVWEIQADKLILDVQGVGYQLSIPYGLLGKAHPGHELILYTHVILREDELALYGFSSAAEKELFLLMLSVSGIGPKAALSILSTLGIGQTESAIASENITLLTKVPGIGKKTAQRLILELKEKFKGRAIALEGIEGAGSLPQAAFHSEAMETLLALGFSQEEAKKALQALPDSAQALSTEEQVRLALRSLAATK</sequence>
<dbReference type="GO" id="GO:0005737">
    <property type="term" value="C:cytoplasm"/>
    <property type="evidence" value="ECO:0007669"/>
    <property type="project" value="UniProtKB-SubCell"/>
</dbReference>
<dbReference type="Gene3D" id="1.10.8.10">
    <property type="entry name" value="DNA helicase RuvA subunit, C-terminal domain"/>
    <property type="match status" value="1"/>
</dbReference>
<dbReference type="HAMAP" id="MF_00031">
    <property type="entry name" value="DNA_HJ_migration_RuvA"/>
    <property type="match status" value="1"/>
</dbReference>
<evidence type="ECO:0000256" key="1">
    <source>
        <dbReference type="ARBA" id="ARBA00022490"/>
    </source>
</evidence>
<dbReference type="Proteomes" id="UP000054623">
    <property type="component" value="Unassembled WGS sequence"/>
</dbReference>
<dbReference type="Pfam" id="PF07499">
    <property type="entry name" value="RuvA_C"/>
    <property type="match status" value="1"/>
</dbReference>
<dbReference type="SUPFAM" id="SSF50249">
    <property type="entry name" value="Nucleic acid-binding proteins"/>
    <property type="match status" value="1"/>
</dbReference>
<dbReference type="Gene3D" id="1.10.150.20">
    <property type="entry name" value="5' to 3' exonuclease, C-terminal subdomain"/>
    <property type="match status" value="1"/>
</dbReference>
<dbReference type="RefSeq" id="WP_011460360.1">
    <property type="nucleotide sequence ID" value="NZ_CABKQQ010000029.1"/>
</dbReference>
<gene>
    <name evidence="6" type="primary">ruvA</name>
    <name evidence="8" type="ORF">AT727_10145</name>
</gene>
<keyword evidence="2 6" id="KW-0227">DNA damage</keyword>
<proteinExistence type="inferred from homology"/>
<dbReference type="InterPro" id="IPR003583">
    <property type="entry name" value="Hlx-hairpin-Hlx_DNA-bd_motif"/>
</dbReference>
<evidence type="ECO:0000256" key="2">
    <source>
        <dbReference type="ARBA" id="ARBA00022763"/>
    </source>
</evidence>
<keyword evidence="8" id="KW-0067">ATP-binding</keyword>
<dbReference type="CDD" id="cd14332">
    <property type="entry name" value="UBA_RuvA_C"/>
    <property type="match status" value="1"/>
</dbReference>
<name>A0A0W1JEG2_DESHA</name>
<dbReference type="InterPro" id="IPR036267">
    <property type="entry name" value="RuvA_C_sf"/>
</dbReference>
<dbReference type="GO" id="GO:0006281">
    <property type="term" value="P:DNA repair"/>
    <property type="evidence" value="ECO:0007669"/>
    <property type="project" value="UniProtKB-UniRule"/>
</dbReference>
<keyword evidence="5 6" id="KW-0234">DNA repair</keyword>
<dbReference type="GO" id="GO:0006310">
    <property type="term" value="P:DNA recombination"/>
    <property type="evidence" value="ECO:0007669"/>
    <property type="project" value="UniProtKB-UniRule"/>
</dbReference>
<keyword evidence="8" id="KW-0378">Hydrolase</keyword>
<dbReference type="GO" id="GO:0009378">
    <property type="term" value="F:four-way junction helicase activity"/>
    <property type="evidence" value="ECO:0007669"/>
    <property type="project" value="InterPro"/>
</dbReference>
<keyword evidence="1 6" id="KW-0963">Cytoplasm</keyword>
<dbReference type="SMART" id="SM00278">
    <property type="entry name" value="HhH1"/>
    <property type="match status" value="2"/>
</dbReference>
<dbReference type="SMR" id="A0A0W1JEG2"/>
<comment type="subcellular location">
    <subcellularLocation>
        <location evidence="6">Cytoplasm</location>
    </subcellularLocation>
</comment>
<comment type="caution">
    <text evidence="6">Lacks conserved residue(s) required for the propagation of feature annotation.</text>
</comment>
<comment type="domain">
    <text evidence="6">Has three domains with a flexible linker between the domains II and III and assumes an 'L' shape. Domain III is highly mobile and contacts RuvB.</text>
</comment>
<evidence type="ECO:0000256" key="3">
    <source>
        <dbReference type="ARBA" id="ARBA00023125"/>
    </source>
</evidence>
<comment type="similarity">
    <text evidence="6">Belongs to the RuvA family.</text>
</comment>
<dbReference type="GO" id="GO:0000400">
    <property type="term" value="F:four-way junction DNA binding"/>
    <property type="evidence" value="ECO:0007669"/>
    <property type="project" value="UniProtKB-UniRule"/>
</dbReference>
<evidence type="ECO:0000256" key="4">
    <source>
        <dbReference type="ARBA" id="ARBA00023172"/>
    </source>
</evidence>
<evidence type="ECO:0000256" key="5">
    <source>
        <dbReference type="ARBA" id="ARBA00023204"/>
    </source>
</evidence>
<keyword evidence="3 6" id="KW-0238">DNA-binding</keyword>
<dbReference type="GO" id="GO:0048476">
    <property type="term" value="C:Holliday junction resolvase complex"/>
    <property type="evidence" value="ECO:0007669"/>
    <property type="project" value="UniProtKB-UniRule"/>
</dbReference>
<evidence type="ECO:0000259" key="7">
    <source>
        <dbReference type="SMART" id="SM00278"/>
    </source>
</evidence>
<dbReference type="InterPro" id="IPR013849">
    <property type="entry name" value="DNA_helicase_Holl-junc_RuvA_I"/>
</dbReference>
<feature type="domain" description="Helix-hairpin-helix DNA-binding motif class 1" evidence="7">
    <location>
        <begin position="107"/>
        <end position="126"/>
    </location>
</feature>
<evidence type="ECO:0000313" key="8">
    <source>
        <dbReference type="EMBL" id="KTE89704.1"/>
    </source>
</evidence>